<feature type="compositionally biased region" description="Polar residues" evidence="3">
    <location>
        <begin position="441"/>
        <end position="451"/>
    </location>
</feature>
<dbReference type="PANTHER" id="PTHR15635">
    <property type="entry name" value="COILED-COIL DOMAIN CONTAINING PROTEIN 9"/>
    <property type="match status" value="1"/>
</dbReference>
<evidence type="ECO:0000256" key="2">
    <source>
        <dbReference type="ARBA" id="ARBA00023054"/>
    </source>
</evidence>
<dbReference type="EMBL" id="JADWDJ010000019">
    <property type="protein sequence ID" value="KAG5266173.1"/>
    <property type="molecule type" value="Genomic_DNA"/>
</dbReference>
<protein>
    <recommendedName>
        <fullName evidence="6">Coiled-coil domain containing 9B</fullName>
    </recommendedName>
</protein>
<reference evidence="4" key="1">
    <citation type="submission" date="2020-10" db="EMBL/GenBank/DDBJ databases">
        <title>Chromosome-scale genome assembly of the Allis shad, Alosa alosa.</title>
        <authorList>
            <person name="Margot Z."/>
            <person name="Christophe K."/>
            <person name="Cabau C."/>
            <person name="Louis A."/>
            <person name="Berthelot C."/>
            <person name="Parey E."/>
            <person name="Roest Crollius H."/>
            <person name="Montfort J."/>
            <person name="Robinson-Rechavi M."/>
            <person name="Bucao C."/>
            <person name="Bouchez O."/>
            <person name="Gislard M."/>
            <person name="Lluch J."/>
            <person name="Milhes M."/>
            <person name="Lampietro C."/>
            <person name="Lopez Roques C."/>
            <person name="Donnadieu C."/>
            <person name="Braasch I."/>
            <person name="Desvignes T."/>
            <person name="Postlethwait J."/>
            <person name="Bobe J."/>
            <person name="Guiguen Y."/>
        </authorList>
    </citation>
    <scope>NUCLEOTIDE SEQUENCE</scope>
    <source>
        <strain evidence="4">M-15738</strain>
        <tissue evidence="4">Blood</tissue>
    </source>
</reference>
<feature type="compositionally biased region" description="Basic residues" evidence="3">
    <location>
        <begin position="294"/>
        <end position="304"/>
    </location>
</feature>
<feature type="compositionally biased region" description="Low complexity" evidence="3">
    <location>
        <begin position="684"/>
        <end position="693"/>
    </location>
</feature>
<feature type="region of interest" description="Disordered" evidence="3">
    <location>
        <begin position="229"/>
        <end position="715"/>
    </location>
</feature>
<accession>A0AAV6FTJ0</accession>
<feature type="compositionally biased region" description="Basic and acidic residues" evidence="3">
    <location>
        <begin position="695"/>
        <end position="715"/>
    </location>
</feature>
<feature type="compositionally biased region" description="Basic and acidic residues" evidence="3">
    <location>
        <begin position="315"/>
        <end position="334"/>
    </location>
</feature>
<evidence type="ECO:0000256" key="3">
    <source>
        <dbReference type="SAM" id="MobiDB-lite"/>
    </source>
</evidence>
<evidence type="ECO:0000313" key="4">
    <source>
        <dbReference type="EMBL" id="KAG5266173.1"/>
    </source>
</evidence>
<feature type="compositionally biased region" description="Basic and acidic residues" evidence="3">
    <location>
        <begin position="175"/>
        <end position="192"/>
    </location>
</feature>
<keyword evidence="5" id="KW-1185">Reference proteome</keyword>
<dbReference type="Pfam" id="PF15266">
    <property type="entry name" value="DUF4594"/>
    <property type="match status" value="1"/>
</dbReference>
<keyword evidence="2" id="KW-0175">Coiled coil</keyword>
<evidence type="ECO:0000256" key="1">
    <source>
        <dbReference type="ARBA" id="ARBA00022553"/>
    </source>
</evidence>
<feature type="compositionally biased region" description="Basic and acidic residues" evidence="3">
    <location>
        <begin position="527"/>
        <end position="551"/>
    </location>
</feature>
<evidence type="ECO:0008006" key="6">
    <source>
        <dbReference type="Google" id="ProtNLM"/>
    </source>
</evidence>
<dbReference type="AlphaFoldDB" id="A0AAV6FTJ0"/>
<feature type="compositionally biased region" description="Basic and acidic residues" evidence="3">
    <location>
        <begin position="36"/>
        <end position="46"/>
    </location>
</feature>
<comment type="caution">
    <text evidence="4">The sequence shown here is derived from an EMBL/GenBank/DDBJ whole genome shotgun (WGS) entry which is preliminary data.</text>
</comment>
<name>A0AAV6FTJ0_9TELE</name>
<sequence length="715" mass="77855">MQRPNPTDMMKQKDEELDKKIEALRRKNEALMKRYQEVEEDKKMAEQEGMAPQSRKSEDLSITINKTTQEPRMVLKKAGTGGSSPQDKRGGGEVADGGPTQFSMGRGKRRQLFVTMVGNNKGTRVVSESADPTPPRPGGRKSSAEDEDENQVTESSRRGGRHGQSRKRTSQTQEEGVRQEGKAAVEESRWLSESDPYYQDAEWPEQPPADLTIPTSREEQLEYIRWKAEREQIDRERVARHKNAKGQWRRAWDLDKPQLVFSDNPPGEAERPQSNRGGRAPKRGSKSAGESQGHHGRGRDRKGKNPPAVVGSKAKGKERLTGRARRWDTKDMEGNKQFSETSLEEFLEELDALCDPDNPSTDSKAPLDSDGTAAATAANDEHNGVEIESITLDTKQADAASRAPSGDYDAGKGGNPEVASPKGTEKKVRFSEGLVQGGHIQRNSNTVTAETKGSLLKGVSSQMKTDLKAGAEANSTTDESQQTQTQQQQTEAQQQEADGNGQEEQDTHHVSPSGTESGSPAAPAQKAQEEKTEDKKERALEADQDTGKDEEQQPGEEVQEPSHSNASDTTETAKRVPSTETEGEASTLADQAPASQAPVQQAPVQQTPDQQAPVQQDPDQQAPDQQAPVQQAPASQAPDQQAPVQQAPVQQAPVQQAPDQQAPASQAPEHTKTSTSRATEELIDSSLSVLSLDTGDAHQDHATSTEKAREDGKVV</sequence>
<proteinExistence type="predicted"/>
<organism evidence="4 5">
    <name type="scientific">Alosa alosa</name>
    <name type="common">allis shad</name>
    <dbReference type="NCBI Taxonomy" id="278164"/>
    <lineage>
        <taxon>Eukaryota</taxon>
        <taxon>Metazoa</taxon>
        <taxon>Chordata</taxon>
        <taxon>Craniata</taxon>
        <taxon>Vertebrata</taxon>
        <taxon>Euteleostomi</taxon>
        <taxon>Actinopterygii</taxon>
        <taxon>Neopterygii</taxon>
        <taxon>Teleostei</taxon>
        <taxon>Clupei</taxon>
        <taxon>Clupeiformes</taxon>
        <taxon>Clupeoidei</taxon>
        <taxon>Clupeidae</taxon>
        <taxon>Alosa</taxon>
    </lineage>
</organism>
<feature type="region of interest" description="Disordered" evidence="3">
    <location>
        <begin position="36"/>
        <end position="216"/>
    </location>
</feature>
<feature type="compositionally biased region" description="Low complexity" evidence="3">
    <location>
        <begin position="589"/>
        <end position="668"/>
    </location>
</feature>
<dbReference type="Proteomes" id="UP000823561">
    <property type="component" value="Chromosome 19"/>
</dbReference>
<feature type="compositionally biased region" description="Basic residues" evidence="3">
    <location>
        <begin position="158"/>
        <end position="169"/>
    </location>
</feature>
<feature type="compositionally biased region" description="Polar residues" evidence="3">
    <location>
        <begin position="60"/>
        <end position="70"/>
    </location>
</feature>
<keyword evidence="1" id="KW-0597">Phosphoprotein</keyword>
<dbReference type="InterPro" id="IPR029336">
    <property type="entry name" value="DUF4594"/>
</dbReference>
<evidence type="ECO:0000313" key="5">
    <source>
        <dbReference type="Proteomes" id="UP000823561"/>
    </source>
</evidence>
<dbReference type="PANTHER" id="PTHR15635:SF10">
    <property type="entry name" value="COILED-COIL DOMAIN-CONTAINING PROTEIN 9B"/>
    <property type="match status" value="1"/>
</dbReference>
<feature type="compositionally biased region" description="Acidic residues" evidence="3">
    <location>
        <begin position="342"/>
        <end position="354"/>
    </location>
</feature>
<gene>
    <name evidence="4" type="ORF">AALO_G00250590</name>
</gene>
<feature type="compositionally biased region" description="Basic residues" evidence="3">
    <location>
        <begin position="238"/>
        <end position="248"/>
    </location>
</feature>
<feature type="compositionally biased region" description="Low complexity" evidence="3">
    <location>
        <begin position="475"/>
        <end position="498"/>
    </location>
</feature>